<sequence>MPMPKNPDLMATVQEKDQPGITAVGLTAPRPFGVEEVSPELAAKRQATAVELVATLSKVLDLLQRAHRENFLSDGSIQHMQAVERWYTTLQAEAQQASPAVPSEKTAI</sequence>
<gene>
    <name evidence="1" type="ordered locus">Adeh_2123</name>
</gene>
<dbReference type="KEGG" id="ade:Adeh_2123"/>
<evidence type="ECO:0000313" key="1">
    <source>
        <dbReference type="EMBL" id="ABC81893.1"/>
    </source>
</evidence>
<dbReference type="Proteomes" id="UP000001935">
    <property type="component" value="Chromosome"/>
</dbReference>
<accession>Q2IJQ9</accession>
<dbReference type="AlphaFoldDB" id="Q2IJQ9"/>
<dbReference type="STRING" id="290397.Adeh_2123"/>
<name>Q2IJQ9_ANADE</name>
<evidence type="ECO:0000313" key="2">
    <source>
        <dbReference type="Proteomes" id="UP000001935"/>
    </source>
</evidence>
<dbReference type="EMBL" id="CP000251">
    <property type="protein sequence ID" value="ABC81893.1"/>
    <property type="molecule type" value="Genomic_DNA"/>
</dbReference>
<protein>
    <submittedName>
        <fullName evidence="1">Uncharacterized protein</fullName>
    </submittedName>
</protein>
<proteinExistence type="predicted"/>
<reference evidence="1" key="1">
    <citation type="submission" date="2006-01" db="EMBL/GenBank/DDBJ databases">
        <title>Complete sequence of Anaeromyxobacter dehalogenans 2CP-C.</title>
        <authorList>
            <consortium name="US DOE Joint Genome Institute"/>
            <person name="Copeland A."/>
            <person name="Lucas S."/>
            <person name="Lapidus A."/>
            <person name="Barry K."/>
            <person name="Detter J.C."/>
            <person name="Glavina T."/>
            <person name="Hammon N."/>
            <person name="Israni S."/>
            <person name="Pitluck S."/>
            <person name="Brettin T."/>
            <person name="Bruce D."/>
            <person name="Han C."/>
            <person name="Tapia R."/>
            <person name="Gilna P."/>
            <person name="Kiss H."/>
            <person name="Schmutz J."/>
            <person name="Larimer F."/>
            <person name="Land M."/>
            <person name="Kyrpides N."/>
            <person name="Anderson I."/>
            <person name="Sanford R.A."/>
            <person name="Ritalahti K.M."/>
            <person name="Thomas H.S."/>
            <person name="Kirby J.R."/>
            <person name="Zhulin I.B."/>
            <person name="Loeffler F.E."/>
            <person name="Richardson P."/>
        </authorList>
    </citation>
    <scope>NUCLEOTIDE SEQUENCE</scope>
    <source>
        <strain evidence="1">2CP-C</strain>
    </source>
</reference>
<organism evidence="1 2">
    <name type="scientific">Anaeromyxobacter dehalogenans (strain 2CP-C)</name>
    <dbReference type="NCBI Taxonomy" id="290397"/>
    <lineage>
        <taxon>Bacteria</taxon>
        <taxon>Pseudomonadati</taxon>
        <taxon>Myxococcota</taxon>
        <taxon>Myxococcia</taxon>
        <taxon>Myxococcales</taxon>
        <taxon>Cystobacterineae</taxon>
        <taxon>Anaeromyxobacteraceae</taxon>
        <taxon>Anaeromyxobacter</taxon>
    </lineage>
</organism>
<dbReference type="HOGENOM" id="CLU_2217523_0_0_7"/>